<evidence type="ECO:0000256" key="1">
    <source>
        <dbReference type="SAM" id="Phobius"/>
    </source>
</evidence>
<evidence type="ECO:0008006" key="4">
    <source>
        <dbReference type="Google" id="ProtNLM"/>
    </source>
</evidence>
<feature type="transmembrane region" description="Helical" evidence="1">
    <location>
        <begin position="221"/>
        <end position="241"/>
    </location>
</feature>
<keyword evidence="1" id="KW-1133">Transmembrane helix</keyword>
<gene>
    <name evidence="2" type="ORF">ODALV1_LOCUS26098</name>
</gene>
<comment type="caution">
    <text evidence="2">The sequence shown here is derived from an EMBL/GenBank/DDBJ whole genome shotgun (WGS) entry which is preliminary data.</text>
</comment>
<proteinExistence type="predicted"/>
<protein>
    <recommendedName>
        <fullName evidence="4">Odorant receptor</fullName>
    </recommendedName>
</protein>
<organism evidence="2 3">
    <name type="scientific">Orchesella dallaii</name>
    <dbReference type="NCBI Taxonomy" id="48710"/>
    <lineage>
        <taxon>Eukaryota</taxon>
        <taxon>Metazoa</taxon>
        <taxon>Ecdysozoa</taxon>
        <taxon>Arthropoda</taxon>
        <taxon>Hexapoda</taxon>
        <taxon>Collembola</taxon>
        <taxon>Entomobryomorpha</taxon>
        <taxon>Entomobryoidea</taxon>
        <taxon>Orchesellidae</taxon>
        <taxon>Orchesellinae</taxon>
        <taxon>Orchesella</taxon>
    </lineage>
</organism>
<keyword evidence="1" id="KW-0812">Transmembrane</keyword>
<name>A0ABP1RU55_9HEXA</name>
<sequence length="417" mass="46969">MLIHGKLLKLFIRSAEDVSTFTGKIFYWDKAKLSLERNRITFIKSCFVGAILAGLQLKYVLLNSSTILTADGNMSSETIFGIFFSICFLWNIHYLFSMAMIGVEFQTFINSAYRFEQANAHEMRIALNEKSNRRILKLTRFYLFLMHYLGTRISTIFIAFLSVAAPSLPLNFLSFPPGKYMEDAFVFVSTSCDICGPLHYVYLSITFFLNWFGWICLIKHGIVNLNQIMIGSASLAVYVSIIKRKLRMGINGTTYCIENSTDAALRTYRQVQILVGNFNRAHSSLLVSLLVMVLTTLVLSTVSIIKAWSAGRFTAPGYLYLNCFFADTNVHVVVVLLSVYGLCGSVHHDANETVGQMKRAALFCGAKQARIACRCTNALPVLKIEFGGTNFVEKRTPIVYMEFALERIIDGLLLSKK</sequence>
<accession>A0ABP1RU55</accession>
<evidence type="ECO:0000313" key="3">
    <source>
        <dbReference type="Proteomes" id="UP001642540"/>
    </source>
</evidence>
<dbReference type="EMBL" id="CAXLJM020000109">
    <property type="protein sequence ID" value="CAL8135700.1"/>
    <property type="molecule type" value="Genomic_DNA"/>
</dbReference>
<feature type="transmembrane region" description="Helical" evidence="1">
    <location>
        <begin position="79"/>
        <end position="96"/>
    </location>
</feature>
<feature type="transmembrane region" description="Helical" evidence="1">
    <location>
        <begin position="317"/>
        <end position="342"/>
    </location>
</feature>
<feature type="transmembrane region" description="Helical" evidence="1">
    <location>
        <begin position="184"/>
        <end position="209"/>
    </location>
</feature>
<dbReference type="Proteomes" id="UP001642540">
    <property type="component" value="Unassembled WGS sequence"/>
</dbReference>
<feature type="transmembrane region" description="Helical" evidence="1">
    <location>
        <begin position="40"/>
        <end position="59"/>
    </location>
</feature>
<evidence type="ECO:0000313" key="2">
    <source>
        <dbReference type="EMBL" id="CAL8135700.1"/>
    </source>
</evidence>
<feature type="transmembrane region" description="Helical" evidence="1">
    <location>
        <begin position="285"/>
        <end position="305"/>
    </location>
</feature>
<keyword evidence="3" id="KW-1185">Reference proteome</keyword>
<feature type="transmembrane region" description="Helical" evidence="1">
    <location>
        <begin position="141"/>
        <end position="164"/>
    </location>
</feature>
<keyword evidence="1" id="KW-0472">Membrane</keyword>
<reference evidence="2 3" key="1">
    <citation type="submission" date="2024-08" db="EMBL/GenBank/DDBJ databases">
        <authorList>
            <person name="Cucini C."/>
            <person name="Frati F."/>
        </authorList>
    </citation>
    <scope>NUCLEOTIDE SEQUENCE [LARGE SCALE GENOMIC DNA]</scope>
</reference>